<comment type="caution">
    <text evidence="1">The sequence shown here is derived from an EMBL/GenBank/DDBJ whole genome shotgun (WGS) entry which is preliminary data.</text>
</comment>
<evidence type="ECO:0000313" key="1">
    <source>
        <dbReference type="EMBL" id="RCU51665.1"/>
    </source>
</evidence>
<accession>A0A368NP77</accession>
<name>A0A368NP77_9GAMM</name>
<keyword evidence="2" id="KW-1185">Reference proteome</keyword>
<sequence length="314" mass="35244">MNKPFLWLALLCLVSAEIHGKQISAQQQYTDTALNLSFSWLDRQKNTQSLAFAISNKALQDQQEKVRAYRPQIADRNTFIALQKAAASYDYKQVQINITQQPHQLSWRVKADDPELRSKVKAELAQAAKEAQQAYYKSNHYKLYTSPWGEEGVIPDHAYYMELSMEAMKPLGRLLKEKFPTISARQMADFILPFVQSIPYVTQDSRITSAGLGYLPPLRVLAENRGDCDSKAVLMAAILKAVYPQLNAVMIYMPNHAMLGLRMPYLESDIKITADGINYLVAEVAGPGLFPLAEASDSSKNAIANNHFSVLELP</sequence>
<reference evidence="1 2" key="1">
    <citation type="submission" date="2018-07" db="EMBL/GenBank/DDBJ databases">
        <title>Corallincola holothuriorum sp. nov., a new facultative anaerobe isolated from sea cucumber Apostichopus japonicus.</title>
        <authorList>
            <person name="Xia H."/>
        </authorList>
    </citation>
    <scope>NUCLEOTIDE SEQUENCE [LARGE SCALE GENOMIC DNA]</scope>
    <source>
        <strain evidence="1 2">C4</strain>
    </source>
</reference>
<dbReference type="Proteomes" id="UP000252558">
    <property type="component" value="Unassembled WGS sequence"/>
</dbReference>
<dbReference type="RefSeq" id="WP_114337094.1">
    <property type="nucleotide sequence ID" value="NZ_QPID01000002.1"/>
</dbReference>
<evidence type="ECO:0000313" key="2">
    <source>
        <dbReference type="Proteomes" id="UP000252558"/>
    </source>
</evidence>
<proteinExistence type="predicted"/>
<evidence type="ECO:0008006" key="3">
    <source>
        <dbReference type="Google" id="ProtNLM"/>
    </source>
</evidence>
<protein>
    <recommendedName>
        <fullName evidence="3">Transglutaminase domain-containing protein</fullName>
    </recommendedName>
</protein>
<dbReference type="AlphaFoldDB" id="A0A368NP77"/>
<dbReference type="OrthoDB" id="5592079at2"/>
<organism evidence="1 2">
    <name type="scientific">Corallincola holothuriorum</name>
    <dbReference type="NCBI Taxonomy" id="2282215"/>
    <lineage>
        <taxon>Bacteria</taxon>
        <taxon>Pseudomonadati</taxon>
        <taxon>Pseudomonadota</taxon>
        <taxon>Gammaproteobacteria</taxon>
        <taxon>Alteromonadales</taxon>
        <taxon>Psychromonadaceae</taxon>
        <taxon>Corallincola</taxon>
    </lineage>
</organism>
<gene>
    <name evidence="1" type="ORF">DU002_04115</name>
</gene>
<dbReference type="EMBL" id="QPID01000002">
    <property type="protein sequence ID" value="RCU51665.1"/>
    <property type="molecule type" value="Genomic_DNA"/>
</dbReference>